<dbReference type="AlphaFoldDB" id="A0RVM5"/>
<sequence length="86" mass="9007">MHACFLLAAPAAGPRHIAALGLQSGGQDMTAWLHGAGRLEDFAFMSSRAPRPCYPVPFLLLCALAGLCCRNHLPGPAMVLHKGPGT</sequence>
<dbReference type="EMBL" id="DP000238">
    <property type="protein sequence ID" value="ABK77392.1"/>
    <property type="molecule type" value="Genomic_DNA"/>
</dbReference>
<reference evidence="1 2" key="1">
    <citation type="journal article" date="2006" name="Proc. Natl. Acad. Sci. U.S.A.">
        <title>Genomic analysis of the uncultivated marine crenarchaeote Cenarchaeum symbiosum.</title>
        <authorList>
            <person name="Hallam S.J."/>
            <person name="Konstantinidis K.T."/>
            <person name="Putnam N."/>
            <person name="Schleper C."/>
            <person name="Watanabe Y."/>
            <person name="Sugahara J."/>
            <person name="Preston C."/>
            <person name="de la Torre J."/>
            <person name="Richardson P.M."/>
            <person name="DeLong E.F."/>
        </authorList>
    </citation>
    <scope>NUCLEOTIDE SEQUENCE [LARGE SCALE GENOMIC DNA]</scope>
    <source>
        <strain evidence="2">A</strain>
    </source>
</reference>
<name>A0RVM5_CENSY</name>
<organism evidence="1 2">
    <name type="scientific">Cenarchaeum symbiosum (strain A)</name>
    <dbReference type="NCBI Taxonomy" id="414004"/>
    <lineage>
        <taxon>Archaea</taxon>
        <taxon>Nitrososphaerota</taxon>
        <taxon>Candidatus Cenarchaeales</taxon>
        <taxon>Candidatus Cenarchaeaceae</taxon>
        <taxon>Candidatus Cenarchaeum</taxon>
    </lineage>
</organism>
<dbReference type="HOGENOM" id="CLU_2490294_0_0_2"/>
<keyword evidence="2" id="KW-1185">Reference proteome</keyword>
<evidence type="ECO:0000313" key="1">
    <source>
        <dbReference type="EMBL" id="ABK77392.1"/>
    </source>
</evidence>
<dbReference type="EnsemblBacteria" id="ABK77392">
    <property type="protein sequence ID" value="ABK77392"/>
    <property type="gene ID" value="CENSYa_0759"/>
</dbReference>
<gene>
    <name evidence="1" type="ordered locus">CENSYa_0759</name>
</gene>
<protein>
    <submittedName>
        <fullName evidence="1">Uncharacterized protein</fullName>
    </submittedName>
</protein>
<accession>A0RVM5</accession>
<evidence type="ECO:0000313" key="2">
    <source>
        <dbReference type="Proteomes" id="UP000000758"/>
    </source>
</evidence>
<dbReference type="Proteomes" id="UP000000758">
    <property type="component" value="Chromosome"/>
</dbReference>
<dbReference type="KEGG" id="csy:CENSYa_0759"/>
<proteinExistence type="predicted"/>
<dbReference type="STRING" id="414004.CENSYa_0759"/>